<comment type="similarity">
    <text evidence="1 3">Belongs to the class-III pyridoxal-phosphate-dependent aminotransferase family.</text>
</comment>
<name>A0ABR1KN65_9PEZI</name>
<dbReference type="CDD" id="cd00610">
    <property type="entry name" value="OAT_like"/>
    <property type="match status" value="1"/>
</dbReference>
<gene>
    <name evidence="5" type="ORF">IWZ03DRAFT_171366</name>
</gene>
<dbReference type="Gene3D" id="3.90.1150.10">
    <property type="entry name" value="Aspartate Aminotransferase, domain 1"/>
    <property type="match status" value="1"/>
</dbReference>
<dbReference type="PANTHER" id="PTHR43094">
    <property type="entry name" value="AMINOTRANSFERASE"/>
    <property type="match status" value="1"/>
</dbReference>
<dbReference type="InterPro" id="IPR015422">
    <property type="entry name" value="PyrdxlP-dep_Trfase_small"/>
</dbReference>
<keyword evidence="2 3" id="KW-0663">Pyridoxal phosphate</keyword>
<evidence type="ECO:0000313" key="6">
    <source>
        <dbReference type="Proteomes" id="UP001363622"/>
    </source>
</evidence>
<evidence type="ECO:0000256" key="3">
    <source>
        <dbReference type="RuleBase" id="RU003560"/>
    </source>
</evidence>
<evidence type="ECO:0000313" key="5">
    <source>
        <dbReference type="EMBL" id="KAK7517414.1"/>
    </source>
</evidence>
<keyword evidence="6" id="KW-1185">Reference proteome</keyword>
<proteinExistence type="inferred from homology"/>
<feature type="region of interest" description="Disordered" evidence="4">
    <location>
        <begin position="1"/>
        <end position="21"/>
    </location>
</feature>
<dbReference type="InterPro" id="IPR005814">
    <property type="entry name" value="Aminotrans_3"/>
</dbReference>
<evidence type="ECO:0000256" key="2">
    <source>
        <dbReference type="ARBA" id="ARBA00022898"/>
    </source>
</evidence>
<reference evidence="5 6" key="1">
    <citation type="submission" date="2024-04" db="EMBL/GenBank/DDBJ databases">
        <title>Phyllosticta paracitricarpa is synonymous to the EU quarantine fungus P. citricarpa based on phylogenomic analyses.</title>
        <authorList>
            <consortium name="Lawrence Berkeley National Laboratory"/>
            <person name="Van Ingen-Buijs V.A."/>
            <person name="Van Westerhoven A.C."/>
            <person name="Haridas S."/>
            <person name="Skiadas P."/>
            <person name="Martin F."/>
            <person name="Groenewald J.Z."/>
            <person name="Crous P.W."/>
            <person name="Seidl M.F."/>
        </authorList>
    </citation>
    <scope>NUCLEOTIDE SEQUENCE [LARGE SCALE GENOMIC DNA]</scope>
    <source>
        <strain evidence="5 6">CBS 123371</strain>
    </source>
</reference>
<evidence type="ECO:0000256" key="4">
    <source>
        <dbReference type="SAM" id="MobiDB-lite"/>
    </source>
</evidence>
<comment type="caution">
    <text evidence="5">The sequence shown here is derived from an EMBL/GenBank/DDBJ whole genome shotgun (WGS) entry which is preliminary data.</text>
</comment>
<dbReference type="InterPro" id="IPR015421">
    <property type="entry name" value="PyrdxlP-dep_Trfase_major"/>
</dbReference>
<dbReference type="Gene3D" id="3.40.640.10">
    <property type="entry name" value="Type I PLP-dependent aspartate aminotransferase-like (Major domain)"/>
    <property type="match status" value="1"/>
</dbReference>
<sequence>MFSSHKPNGTVAAPKSTPVLQRSMRFTPPTVTASRGIYVTLESGEQVLDATAGAAVACLGHGNERVRDAVMRQMDQISYCHSFMFGTLSGEELGKLVIDGTGGRMSKAVFVSSGSEAVEAAMKMARQYFLEISPPQPQRVHFIARKGSYHGTTLGGLSLGGHVSRRAAFEPILMPNISRVEPCNEYRGRREGESVDQYVQRLAKELDDEFERVGPNTVCAFVAEPVVGAALGAVPSVPGYFAAMRAVCDKHGALLILDEVMSGMGRTGTLHAWEQEDVVPDLETIGKGLGGGYAPVAGLLVGHRVVDALDRGSGAFSHGHTYQAHPVACAAAAEVQRIVQEEDLLKNVREMGLLLEKRLREGLEEHPHVGNIRGRGLFWGIEFVRDKATKQPFEPSLAVATKVHETALKPPHNIAIYPGSGTADGTHGDHVLLAPPYTVTATDVEEIARRTVSVVNAVFANL</sequence>
<accession>A0ABR1KN65</accession>
<dbReference type="Proteomes" id="UP001363622">
    <property type="component" value="Unassembled WGS sequence"/>
</dbReference>
<dbReference type="EMBL" id="JBBPHU010000005">
    <property type="protein sequence ID" value="KAK7517414.1"/>
    <property type="molecule type" value="Genomic_DNA"/>
</dbReference>
<dbReference type="GO" id="GO:0016740">
    <property type="term" value="F:transferase activity"/>
    <property type="evidence" value="ECO:0007669"/>
    <property type="project" value="UniProtKB-KW"/>
</dbReference>
<dbReference type="PANTHER" id="PTHR43094:SF1">
    <property type="entry name" value="AMINOTRANSFERASE CLASS-III"/>
    <property type="match status" value="1"/>
</dbReference>
<organism evidence="5 6">
    <name type="scientific">Phyllosticta citriasiana</name>
    <dbReference type="NCBI Taxonomy" id="595635"/>
    <lineage>
        <taxon>Eukaryota</taxon>
        <taxon>Fungi</taxon>
        <taxon>Dikarya</taxon>
        <taxon>Ascomycota</taxon>
        <taxon>Pezizomycotina</taxon>
        <taxon>Dothideomycetes</taxon>
        <taxon>Dothideomycetes incertae sedis</taxon>
        <taxon>Botryosphaeriales</taxon>
        <taxon>Phyllostictaceae</taxon>
        <taxon>Phyllosticta</taxon>
    </lineage>
</organism>
<dbReference type="NCBIfam" id="NF005685">
    <property type="entry name" value="PRK07483.1"/>
    <property type="match status" value="1"/>
</dbReference>
<dbReference type="SUPFAM" id="SSF53383">
    <property type="entry name" value="PLP-dependent transferases"/>
    <property type="match status" value="1"/>
</dbReference>
<dbReference type="Pfam" id="PF00202">
    <property type="entry name" value="Aminotran_3"/>
    <property type="match status" value="1"/>
</dbReference>
<protein>
    <submittedName>
        <fullName evidence="5">Pyridoxal phosphate-dependent transferase</fullName>
    </submittedName>
</protein>
<dbReference type="InterPro" id="IPR015424">
    <property type="entry name" value="PyrdxlP-dep_Trfase"/>
</dbReference>
<keyword evidence="5" id="KW-0808">Transferase</keyword>
<evidence type="ECO:0000256" key="1">
    <source>
        <dbReference type="ARBA" id="ARBA00008954"/>
    </source>
</evidence>